<accession>A0A0C3KQU8</accession>
<name>A0A0C3KQU8_9AGAM</name>
<dbReference type="HOGENOM" id="CLU_2795807_0_0_1"/>
<proteinExistence type="predicted"/>
<keyword evidence="2" id="KW-1185">Reference proteome</keyword>
<dbReference type="Proteomes" id="UP000054248">
    <property type="component" value="Unassembled WGS sequence"/>
</dbReference>
<dbReference type="EMBL" id="KN823076">
    <property type="protein sequence ID" value="KIO23788.1"/>
    <property type="molecule type" value="Genomic_DNA"/>
</dbReference>
<organism evidence="1 2">
    <name type="scientific">Tulasnella calospora MUT 4182</name>
    <dbReference type="NCBI Taxonomy" id="1051891"/>
    <lineage>
        <taxon>Eukaryota</taxon>
        <taxon>Fungi</taxon>
        <taxon>Dikarya</taxon>
        <taxon>Basidiomycota</taxon>
        <taxon>Agaricomycotina</taxon>
        <taxon>Agaricomycetes</taxon>
        <taxon>Cantharellales</taxon>
        <taxon>Tulasnellaceae</taxon>
        <taxon>Tulasnella</taxon>
    </lineage>
</organism>
<evidence type="ECO:0000313" key="1">
    <source>
        <dbReference type="EMBL" id="KIO23788.1"/>
    </source>
</evidence>
<dbReference type="AlphaFoldDB" id="A0A0C3KQU8"/>
<gene>
    <name evidence="1" type="ORF">M407DRAFT_244670</name>
</gene>
<protein>
    <submittedName>
        <fullName evidence="1">Uncharacterized protein</fullName>
    </submittedName>
</protein>
<sequence>MNVEALGNMHLLLRYCNIVKPYRLLPVPRLPSPSSSELLDLMTAELACTSDCWNSGIWKSQFFVLRRY</sequence>
<evidence type="ECO:0000313" key="2">
    <source>
        <dbReference type="Proteomes" id="UP000054248"/>
    </source>
</evidence>
<reference evidence="2" key="2">
    <citation type="submission" date="2015-01" db="EMBL/GenBank/DDBJ databases">
        <title>Evolutionary Origins and Diversification of the Mycorrhizal Mutualists.</title>
        <authorList>
            <consortium name="DOE Joint Genome Institute"/>
            <consortium name="Mycorrhizal Genomics Consortium"/>
            <person name="Kohler A."/>
            <person name="Kuo A."/>
            <person name="Nagy L.G."/>
            <person name="Floudas D."/>
            <person name="Copeland A."/>
            <person name="Barry K.W."/>
            <person name="Cichocki N."/>
            <person name="Veneault-Fourrey C."/>
            <person name="LaButti K."/>
            <person name="Lindquist E.A."/>
            <person name="Lipzen A."/>
            <person name="Lundell T."/>
            <person name="Morin E."/>
            <person name="Murat C."/>
            <person name="Riley R."/>
            <person name="Ohm R."/>
            <person name="Sun H."/>
            <person name="Tunlid A."/>
            <person name="Henrissat B."/>
            <person name="Grigoriev I.V."/>
            <person name="Hibbett D.S."/>
            <person name="Martin F."/>
        </authorList>
    </citation>
    <scope>NUCLEOTIDE SEQUENCE [LARGE SCALE GENOMIC DNA]</scope>
    <source>
        <strain evidence="2">MUT 4182</strain>
    </source>
</reference>
<reference evidence="1 2" key="1">
    <citation type="submission" date="2014-04" db="EMBL/GenBank/DDBJ databases">
        <authorList>
            <consortium name="DOE Joint Genome Institute"/>
            <person name="Kuo A."/>
            <person name="Girlanda M."/>
            <person name="Perotto S."/>
            <person name="Kohler A."/>
            <person name="Nagy L.G."/>
            <person name="Floudas D."/>
            <person name="Copeland A."/>
            <person name="Barry K.W."/>
            <person name="Cichocki N."/>
            <person name="Veneault-Fourrey C."/>
            <person name="LaButti K."/>
            <person name="Lindquist E.A."/>
            <person name="Lipzen A."/>
            <person name="Lundell T."/>
            <person name="Morin E."/>
            <person name="Murat C."/>
            <person name="Sun H."/>
            <person name="Tunlid A."/>
            <person name="Henrissat B."/>
            <person name="Grigoriev I.V."/>
            <person name="Hibbett D.S."/>
            <person name="Martin F."/>
            <person name="Nordberg H.P."/>
            <person name="Cantor M.N."/>
            <person name="Hua S.X."/>
        </authorList>
    </citation>
    <scope>NUCLEOTIDE SEQUENCE [LARGE SCALE GENOMIC DNA]</scope>
    <source>
        <strain evidence="1 2">MUT 4182</strain>
    </source>
</reference>